<dbReference type="GO" id="GO:0005886">
    <property type="term" value="C:plasma membrane"/>
    <property type="evidence" value="ECO:0007669"/>
    <property type="project" value="UniProtKB-SubCell"/>
</dbReference>
<dbReference type="Proteomes" id="UP000054742">
    <property type="component" value="Unassembled WGS sequence"/>
</dbReference>
<keyword evidence="9 11" id="KW-0406">Ion transport</keyword>
<evidence type="ECO:0000256" key="2">
    <source>
        <dbReference type="ARBA" id="ARBA00022475"/>
    </source>
</evidence>
<evidence type="ECO:0000256" key="10">
    <source>
        <dbReference type="ARBA" id="ARBA00023136"/>
    </source>
</evidence>
<evidence type="ECO:0000256" key="8">
    <source>
        <dbReference type="ARBA" id="ARBA00022989"/>
    </source>
</evidence>
<keyword evidence="3 11" id="KW-0633">Potassium transport</keyword>
<dbReference type="NCBIfam" id="TIGR00681">
    <property type="entry name" value="kdpC"/>
    <property type="match status" value="1"/>
</dbReference>
<organism evidence="12 13">
    <name type="scientific">Legionella brunensis</name>
    <dbReference type="NCBI Taxonomy" id="29422"/>
    <lineage>
        <taxon>Bacteria</taxon>
        <taxon>Pseudomonadati</taxon>
        <taxon>Pseudomonadota</taxon>
        <taxon>Gammaproteobacteria</taxon>
        <taxon>Legionellales</taxon>
        <taxon>Legionellaceae</taxon>
        <taxon>Legionella</taxon>
    </lineage>
</organism>
<dbReference type="STRING" id="29422.Lbru_0840"/>
<dbReference type="PATRIC" id="fig|29422.6.peg.880"/>
<dbReference type="RefSeq" id="WP_058440937.1">
    <property type="nucleotide sequence ID" value="NZ_CAAAHU010000010.1"/>
</dbReference>
<evidence type="ECO:0000256" key="7">
    <source>
        <dbReference type="ARBA" id="ARBA00022958"/>
    </source>
</evidence>
<keyword evidence="2 11" id="KW-1003">Cell membrane</keyword>
<dbReference type="PIRSF" id="PIRSF001296">
    <property type="entry name" value="K_ATPase_KdpC"/>
    <property type="match status" value="1"/>
</dbReference>
<comment type="caution">
    <text evidence="12">The sequence shown here is derived from an EMBL/GenBank/DDBJ whole genome shotgun (WGS) entry which is preliminary data.</text>
</comment>
<evidence type="ECO:0000313" key="12">
    <source>
        <dbReference type="EMBL" id="KTC86346.1"/>
    </source>
</evidence>
<comment type="similarity">
    <text evidence="11">Belongs to the KdpC family.</text>
</comment>
<evidence type="ECO:0000256" key="5">
    <source>
        <dbReference type="ARBA" id="ARBA00022741"/>
    </source>
</evidence>
<keyword evidence="6 11" id="KW-0067">ATP-binding</keyword>
<dbReference type="GO" id="GO:0008556">
    <property type="term" value="F:P-type potassium transmembrane transporter activity"/>
    <property type="evidence" value="ECO:0007669"/>
    <property type="project" value="InterPro"/>
</dbReference>
<comment type="subunit">
    <text evidence="11">The system is composed of three essential subunits: KdpA, KdpB and KdpC.</text>
</comment>
<accession>A0A0W0SSE6</accession>
<dbReference type="InterPro" id="IPR003820">
    <property type="entry name" value="KdpC"/>
</dbReference>
<evidence type="ECO:0000256" key="1">
    <source>
        <dbReference type="ARBA" id="ARBA00022448"/>
    </source>
</evidence>
<sequence length="193" mass="20867">MSTNFRPALVLFLLLSLICTVFYPAVITLIGRIVFPTQAEGSLLIHNGQLVGSSLIGQSFSANHYFWGRPSATTPIPNNAASSNGSNLGPTNPEKIAIIKTRIAALKAADPQNTLLIPIDLVTASASGLDPDISLAAAFYQVSRIARERQMTINELHALIIQYTQPRYGGIFGEPRVNVLRLNLALDEIKLSN</sequence>
<keyword evidence="4 11" id="KW-0812">Transmembrane</keyword>
<reference evidence="12 13" key="1">
    <citation type="submission" date="2015-11" db="EMBL/GenBank/DDBJ databases">
        <title>Genomic analysis of 38 Legionella species identifies large and diverse effector repertoires.</title>
        <authorList>
            <person name="Burstein D."/>
            <person name="Amaro F."/>
            <person name="Zusman T."/>
            <person name="Lifshitz Z."/>
            <person name="Cohen O."/>
            <person name="Gilbert J.A."/>
            <person name="Pupko T."/>
            <person name="Shuman H.A."/>
            <person name="Segal G."/>
        </authorList>
    </citation>
    <scope>NUCLEOTIDE SEQUENCE [LARGE SCALE GENOMIC DNA]</scope>
    <source>
        <strain evidence="12 13">ATCC 43878</strain>
    </source>
</reference>
<evidence type="ECO:0000256" key="3">
    <source>
        <dbReference type="ARBA" id="ARBA00022538"/>
    </source>
</evidence>
<evidence type="ECO:0000313" key="13">
    <source>
        <dbReference type="Proteomes" id="UP000054742"/>
    </source>
</evidence>
<dbReference type="NCBIfam" id="NF001454">
    <property type="entry name" value="PRK00315.1"/>
    <property type="match status" value="1"/>
</dbReference>
<keyword evidence="7 11" id="KW-0630">Potassium</keyword>
<protein>
    <recommendedName>
        <fullName evidence="11">Potassium-transporting ATPase KdpC subunit</fullName>
    </recommendedName>
    <alternativeName>
        <fullName evidence="11">ATP phosphohydrolase [potassium-transporting] C chain</fullName>
    </alternativeName>
    <alternativeName>
        <fullName evidence="11">Potassium-binding and translocating subunit C</fullName>
    </alternativeName>
    <alternativeName>
        <fullName evidence="11">Potassium-translocating ATPase C chain</fullName>
    </alternativeName>
</protein>
<evidence type="ECO:0000256" key="11">
    <source>
        <dbReference type="HAMAP-Rule" id="MF_00276"/>
    </source>
</evidence>
<dbReference type="Pfam" id="PF02669">
    <property type="entry name" value="KdpC"/>
    <property type="match status" value="1"/>
</dbReference>
<dbReference type="GO" id="GO:0005524">
    <property type="term" value="F:ATP binding"/>
    <property type="evidence" value="ECO:0007669"/>
    <property type="project" value="UniProtKB-UniRule"/>
</dbReference>
<keyword evidence="5 11" id="KW-0547">Nucleotide-binding</keyword>
<evidence type="ECO:0000256" key="6">
    <source>
        <dbReference type="ARBA" id="ARBA00022840"/>
    </source>
</evidence>
<evidence type="ECO:0000256" key="9">
    <source>
        <dbReference type="ARBA" id="ARBA00023065"/>
    </source>
</evidence>
<dbReference type="OrthoDB" id="9788285at2"/>
<dbReference type="PANTHER" id="PTHR30042:SF2">
    <property type="entry name" value="POTASSIUM-TRANSPORTING ATPASE KDPC SUBUNIT"/>
    <property type="match status" value="1"/>
</dbReference>
<dbReference type="AlphaFoldDB" id="A0A0W0SSE6"/>
<keyword evidence="1 11" id="KW-0813">Transport</keyword>
<dbReference type="PANTHER" id="PTHR30042">
    <property type="entry name" value="POTASSIUM-TRANSPORTING ATPASE C CHAIN"/>
    <property type="match status" value="1"/>
</dbReference>
<keyword evidence="10 11" id="KW-0472">Membrane</keyword>
<comment type="subcellular location">
    <subcellularLocation>
        <location evidence="11">Cell membrane</location>
        <topology evidence="11">Single-pass membrane protein</topology>
    </subcellularLocation>
</comment>
<keyword evidence="13" id="KW-1185">Reference proteome</keyword>
<name>A0A0W0SSE6_9GAMM</name>
<keyword evidence="12" id="KW-0378">Hydrolase</keyword>
<dbReference type="EMBL" id="LNXV01000005">
    <property type="protein sequence ID" value="KTC86346.1"/>
    <property type="molecule type" value="Genomic_DNA"/>
</dbReference>
<dbReference type="GO" id="GO:0016787">
    <property type="term" value="F:hydrolase activity"/>
    <property type="evidence" value="ECO:0007669"/>
    <property type="project" value="UniProtKB-KW"/>
</dbReference>
<comment type="function">
    <text evidence="11">Part of the high-affinity ATP-driven potassium transport (or Kdp) system, which catalyzes the hydrolysis of ATP coupled with the electrogenic transport of potassium into the cytoplasm. This subunit acts as a catalytic chaperone that increases the ATP-binding affinity of the ATP-hydrolyzing subunit KdpB by the formation of a transient KdpB/KdpC/ATP ternary complex.</text>
</comment>
<gene>
    <name evidence="11 12" type="primary">kdpC</name>
    <name evidence="12" type="ORF">Lbru_0840</name>
</gene>
<keyword evidence="8 11" id="KW-1133">Transmembrane helix</keyword>
<proteinExistence type="inferred from homology"/>
<evidence type="ECO:0000256" key="4">
    <source>
        <dbReference type="ARBA" id="ARBA00022692"/>
    </source>
</evidence>
<dbReference type="HAMAP" id="MF_00276">
    <property type="entry name" value="KdpC"/>
    <property type="match status" value="1"/>
</dbReference>